<dbReference type="Proteomes" id="UP000000600">
    <property type="component" value="Unassembled WGS sequence"/>
</dbReference>
<name>A0D9K8_PARTE</name>
<dbReference type="KEGG" id="ptm:GSPATT00014655001"/>
<dbReference type="AlphaFoldDB" id="A0D9K8"/>
<dbReference type="GeneID" id="5032907"/>
<protein>
    <submittedName>
        <fullName evidence="1">Uncharacterized protein</fullName>
    </submittedName>
</protein>
<dbReference type="RefSeq" id="XP_001447122.1">
    <property type="nucleotide sequence ID" value="XM_001447085.1"/>
</dbReference>
<gene>
    <name evidence="1" type="ORF">GSPATT00014655001</name>
</gene>
<accession>A0D9K8</accession>
<dbReference type="HOGENOM" id="CLU_2311605_0_0_1"/>
<dbReference type="InParanoid" id="A0D9K8"/>
<reference evidence="1 2" key="1">
    <citation type="journal article" date="2006" name="Nature">
        <title>Global trends of whole-genome duplications revealed by the ciliate Paramecium tetraurelia.</title>
        <authorList>
            <consortium name="Genoscope"/>
            <person name="Aury J.-M."/>
            <person name="Jaillon O."/>
            <person name="Duret L."/>
            <person name="Noel B."/>
            <person name="Jubin C."/>
            <person name="Porcel B.M."/>
            <person name="Segurens B."/>
            <person name="Daubin V."/>
            <person name="Anthouard V."/>
            <person name="Aiach N."/>
            <person name="Arnaiz O."/>
            <person name="Billaut A."/>
            <person name="Beisson J."/>
            <person name="Blanc I."/>
            <person name="Bouhouche K."/>
            <person name="Camara F."/>
            <person name="Duharcourt S."/>
            <person name="Guigo R."/>
            <person name="Gogendeau D."/>
            <person name="Katinka M."/>
            <person name="Keller A.-M."/>
            <person name="Kissmehl R."/>
            <person name="Klotz C."/>
            <person name="Koll F."/>
            <person name="Le Moue A."/>
            <person name="Lepere C."/>
            <person name="Malinsky S."/>
            <person name="Nowacki M."/>
            <person name="Nowak J.K."/>
            <person name="Plattner H."/>
            <person name="Poulain J."/>
            <person name="Ruiz F."/>
            <person name="Serrano V."/>
            <person name="Zagulski M."/>
            <person name="Dessen P."/>
            <person name="Betermier M."/>
            <person name="Weissenbach J."/>
            <person name="Scarpelli C."/>
            <person name="Schachter V."/>
            <person name="Sperling L."/>
            <person name="Meyer E."/>
            <person name="Cohen J."/>
            <person name="Wincker P."/>
        </authorList>
    </citation>
    <scope>NUCLEOTIDE SEQUENCE [LARGE SCALE GENOMIC DNA]</scope>
    <source>
        <strain evidence="1 2">Stock d4-2</strain>
    </source>
</reference>
<sequence>MNDYVLILKFKQKKFENQKKINCSVVIFTDVIKKYNQLHYQLLIGNSRRIQIIYRINMQKLQINWIPRTERNERVQELYNEIAQRILVKNQQKVDILMCV</sequence>
<dbReference type="EMBL" id="CT868341">
    <property type="protein sequence ID" value="CAK79725.1"/>
    <property type="molecule type" value="Genomic_DNA"/>
</dbReference>
<organism evidence="1 2">
    <name type="scientific">Paramecium tetraurelia</name>
    <dbReference type="NCBI Taxonomy" id="5888"/>
    <lineage>
        <taxon>Eukaryota</taxon>
        <taxon>Sar</taxon>
        <taxon>Alveolata</taxon>
        <taxon>Ciliophora</taxon>
        <taxon>Intramacronucleata</taxon>
        <taxon>Oligohymenophorea</taxon>
        <taxon>Peniculida</taxon>
        <taxon>Parameciidae</taxon>
        <taxon>Paramecium</taxon>
    </lineage>
</organism>
<evidence type="ECO:0000313" key="1">
    <source>
        <dbReference type="EMBL" id="CAK79725.1"/>
    </source>
</evidence>
<evidence type="ECO:0000313" key="2">
    <source>
        <dbReference type="Proteomes" id="UP000000600"/>
    </source>
</evidence>
<proteinExistence type="predicted"/>
<keyword evidence="2" id="KW-1185">Reference proteome</keyword>